<evidence type="ECO:0000313" key="2">
    <source>
        <dbReference type="EMBL" id="OMJ69452.1"/>
    </source>
</evidence>
<evidence type="ECO:0000256" key="1">
    <source>
        <dbReference type="SAM" id="Coils"/>
    </source>
</evidence>
<protein>
    <submittedName>
        <fullName evidence="2">Uncharacterized protein</fullName>
    </submittedName>
</protein>
<keyword evidence="3" id="KW-1185">Reference proteome</keyword>
<accession>A0A1R2AY72</accession>
<dbReference type="EMBL" id="MPUH01001197">
    <property type="protein sequence ID" value="OMJ69452.1"/>
    <property type="molecule type" value="Genomic_DNA"/>
</dbReference>
<gene>
    <name evidence="2" type="ORF">SteCoe_32826</name>
</gene>
<organism evidence="2 3">
    <name type="scientific">Stentor coeruleus</name>
    <dbReference type="NCBI Taxonomy" id="5963"/>
    <lineage>
        <taxon>Eukaryota</taxon>
        <taxon>Sar</taxon>
        <taxon>Alveolata</taxon>
        <taxon>Ciliophora</taxon>
        <taxon>Postciliodesmatophora</taxon>
        <taxon>Heterotrichea</taxon>
        <taxon>Heterotrichida</taxon>
        <taxon>Stentoridae</taxon>
        <taxon>Stentor</taxon>
    </lineage>
</organism>
<dbReference type="OrthoDB" id="326202at2759"/>
<dbReference type="AlphaFoldDB" id="A0A1R2AY72"/>
<reference evidence="2 3" key="1">
    <citation type="submission" date="2016-11" db="EMBL/GenBank/DDBJ databases">
        <title>The macronuclear genome of Stentor coeruleus: a giant cell with tiny introns.</title>
        <authorList>
            <person name="Slabodnick M."/>
            <person name="Ruby J.G."/>
            <person name="Reiff S.B."/>
            <person name="Swart E.C."/>
            <person name="Gosai S."/>
            <person name="Prabakaran S."/>
            <person name="Witkowska E."/>
            <person name="Larue G.E."/>
            <person name="Fisher S."/>
            <person name="Freeman R.M."/>
            <person name="Gunawardena J."/>
            <person name="Chu W."/>
            <person name="Stover N.A."/>
            <person name="Gregory B.D."/>
            <person name="Nowacki M."/>
            <person name="Derisi J."/>
            <person name="Roy S.W."/>
            <person name="Marshall W.F."/>
            <person name="Sood P."/>
        </authorList>
    </citation>
    <scope>NUCLEOTIDE SEQUENCE [LARGE SCALE GENOMIC DNA]</scope>
    <source>
        <strain evidence="2">WM001</strain>
    </source>
</reference>
<dbReference type="Proteomes" id="UP000187209">
    <property type="component" value="Unassembled WGS sequence"/>
</dbReference>
<evidence type="ECO:0000313" key="3">
    <source>
        <dbReference type="Proteomes" id="UP000187209"/>
    </source>
</evidence>
<comment type="caution">
    <text evidence="2">The sequence shown here is derived from an EMBL/GenBank/DDBJ whole genome shotgun (WGS) entry which is preliminary data.</text>
</comment>
<proteinExistence type="predicted"/>
<sequence length="603" mass="70919">MDIRSALFNSEGAVGGKDLLLRRCRDTIQILDEELDKYIKSNAEHERKLRESAKIQQMAQEELHEKDIAISNLDTENTELEAKYQSVLKQALAIQDQNEILKAELEHHKKKLMEYEKLNINNGQFIEEIKREVNMKNQTIKEWNESMILSEKKFRIVDEENGQLKKELDEYIEKYEGILKENREFHVMLIELQRKNDEMVKDIIKVNQDNMELIEVVKMSKEKGNLLENECENKARMIKEYMGAIEDTRNKASSLEMTNAELVNSLNLTNEEIKKLKGKVLTLEVELKELSTRKHNDIERLNITLDTKSNFFNKEDSRKLQIISQLEFDLNTVKTELEKLTTADTQLQSRYKNLRCKYTQKKRQFSETISENQKLAAAIVKFEEKLKLIESSSIKDITSLKNDIVVQSQQYQQELNSQEHNYSIRNSELQCKLVNVENKLKKNSEKYNLRVDDLLQTIKNKDDEILVLNDDRTKLQHALSDLEQKVIEISRNFENSVADCWKLSSELIKSKDILKDETVRLGSYYKQQISKLEEELALQSESLSKKAMKKHQDGYEKTALFKDCLRKEMDVLENYIRNFDCQSQKDLFLSMQRLQEIINKFSN</sequence>
<feature type="coiled-coil region" evidence="1">
    <location>
        <begin position="28"/>
        <end position="209"/>
    </location>
</feature>
<name>A0A1R2AY72_9CILI</name>
<feature type="coiled-coil region" evidence="1">
    <location>
        <begin position="426"/>
        <end position="492"/>
    </location>
</feature>
<feature type="coiled-coil region" evidence="1">
    <location>
        <begin position="245"/>
        <end position="293"/>
    </location>
</feature>
<keyword evidence="1" id="KW-0175">Coiled coil</keyword>